<proteinExistence type="predicted"/>
<dbReference type="RefSeq" id="WP_173146363.1">
    <property type="nucleotide sequence ID" value="NZ_CP053985.1"/>
</dbReference>
<name>A0A7D4DZP3_9BURK</name>
<dbReference type="KEGG" id="apes:FOC84_22360"/>
<evidence type="ECO:0000313" key="2">
    <source>
        <dbReference type="Proteomes" id="UP000500970"/>
    </source>
</evidence>
<reference evidence="1 2" key="1">
    <citation type="submission" date="2020-05" db="EMBL/GenBank/DDBJ databases">
        <title>FDA dAtabase for Regulatory Grade micrObial Sequences (FDA-ARGOS): Supporting development and validation of Infectious Disease Dx tests.</title>
        <authorList>
            <person name="Sproer C."/>
            <person name="Gronow S."/>
            <person name="Severitt S."/>
            <person name="Schroder I."/>
            <person name="Tallon L."/>
            <person name="Sadzewicz L."/>
            <person name="Zhao X."/>
            <person name="Vavikolanu K."/>
            <person name="Mehta A."/>
            <person name="Aluvathingal J."/>
            <person name="Nadendla S."/>
            <person name="Myers T."/>
            <person name="Yan Y."/>
            <person name="Sichtig H."/>
        </authorList>
    </citation>
    <scope>NUCLEOTIDE SEQUENCE [LARGE SCALE GENOMIC DNA]</scope>
    <source>
        <strain evidence="1 2">FDAARGOS_790</strain>
    </source>
</reference>
<dbReference type="EMBL" id="CP053985">
    <property type="protein sequence ID" value="QKH37525.1"/>
    <property type="molecule type" value="Genomic_DNA"/>
</dbReference>
<dbReference type="Proteomes" id="UP000500970">
    <property type="component" value="Chromosome"/>
</dbReference>
<gene>
    <name evidence="1" type="ORF">FOC84_22360</name>
</gene>
<organism evidence="1 2">
    <name type="scientific">Achromobacter pestifer</name>
    <dbReference type="NCBI Taxonomy" id="1353889"/>
    <lineage>
        <taxon>Bacteria</taxon>
        <taxon>Pseudomonadati</taxon>
        <taxon>Pseudomonadota</taxon>
        <taxon>Betaproteobacteria</taxon>
        <taxon>Burkholderiales</taxon>
        <taxon>Alcaligenaceae</taxon>
        <taxon>Achromobacter</taxon>
    </lineage>
</organism>
<sequence length="65" mass="7368">MPDDIKLPVLPPIHHKWAPLISDHLAEALQAWCRTYARAAILADRQQRAANAHTMQHNDGSWVYG</sequence>
<keyword evidence="2" id="KW-1185">Reference proteome</keyword>
<evidence type="ECO:0000313" key="1">
    <source>
        <dbReference type="EMBL" id="QKH37525.1"/>
    </source>
</evidence>
<accession>A0A7D4DZP3</accession>
<dbReference type="AlphaFoldDB" id="A0A7D4DZP3"/>
<protein>
    <submittedName>
        <fullName evidence="1">Uncharacterized protein</fullName>
    </submittedName>
</protein>